<dbReference type="Gene3D" id="3.40.50.970">
    <property type="match status" value="1"/>
</dbReference>
<organism evidence="5 6">
    <name type="scientific">Endobacterium cereale</name>
    <dbReference type="NCBI Taxonomy" id="2663029"/>
    <lineage>
        <taxon>Bacteria</taxon>
        <taxon>Pseudomonadati</taxon>
        <taxon>Pseudomonadota</taxon>
        <taxon>Alphaproteobacteria</taxon>
        <taxon>Hyphomicrobiales</taxon>
        <taxon>Rhizobiaceae</taxon>
        <taxon>Endobacterium</taxon>
    </lineage>
</organism>
<dbReference type="EMBL" id="WIXI01000042">
    <property type="protein sequence ID" value="MQY46818.1"/>
    <property type="molecule type" value="Genomic_DNA"/>
</dbReference>
<keyword evidence="6" id="KW-1185">Reference proteome</keyword>
<evidence type="ECO:0000313" key="5">
    <source>
        <dbReference type="EMBL" id="MQY46818.1"/>
    </source>
</evidence>
<dbReference type="InterPro" id="IPR051157">
    <property type="entry name" value="PDH/Transketolase"/>
</dbReference>
<dbReference type="PANTHER" id="PTHR43825">
    <property type="entry name" value="PYRUVATE DEHYDROGENASE E1 COMPONENT"/>
    <property type="match status" value="1"/>
</dbReference>
<dbReference type="SUPFAM" id="SSF52518">
    <property type="entry name" value="Thiamin diphosphate-binding fold (THDP-binding)"/>
    <property type="match status" value="1"/>
</dbReference>
<evidence type="ECO:0000256" key="3">
    <source>
        <dbReference type="ARBA" id="ARBA00023052"/>
    </source>
</evidence>
<dbReference type="FunFam" id="3.40.50.970:FF:000129">
    <property type="entry name" value="Transketolase"/>
    <property type="match status" value="1"/>
</dbReference>
<dbReference type="Gene3D" id="3.40.50.920">
    <property type="match status" value="1"/>
</dbReference>
<dbReference type="CDD" id="cd07033">
    <property type="entry name" value="TPP_PYR_DXS_TK_like"/>
    <property type="match status" value="1"/>
</dbReference>
<evidence type="ECO:0000256" key="1">
    <source>
        <dbReference type="ARBA" id="ARBA00001964"/>
    </source>
</evidence>
<dbReference type="InterPro" id="IPR009014">
    <property type="entry name" value="Transketo_C/PFOR_II"/>
</dbReference>
<sequence length="320" mass="33471">MAAPAAKQQGFHDCRDAWARTIEALAAEDPRIVAVVNDSVGSSKLGGFQKAFPDRLINVGIAEQTMVGVGAGLANGGRIPFVSAASCFLTGRALEQVKADIAYANFNVKLVGQSSGVAYGELGPTHHSIEDFAWLRPLSNITVIAPADAWETAEAVKWAAAHVGPVYIRLSRMPVPDLLVENRRFQPSKAEMVREGGDVTVIACGTMVHLAVSAAEELAADGISVRVLNMATISPLDGVAISQAASETGAIVTVEEANIHGGLGGAVAEHTSAHFPVPVERMGFPGFVPTGAVEWLFKHYGLTASGIAKSARKAIARKSV</sequence>
<dbReference type="Pfam" id="PF02779">
    <property type="entry name" value="Transket_pyr"/>
    <property type="match status" value="1"/>
</dbReference>
<dbReference type="PANTHER" id="PTHR43825:SF1">
    <property type="entry name" value="TRANSKETOLASE-LIKE PYRIMIDINE-BINDING DOMAIN-CONTAINING PROTEIN"/>
    <property type="match status" value="1"/>
</dbReference>
<dbReference type="SMART" id="SM00861">
    <property type="entry name" value="Transket_pyr"/>
    <property type="match status" value="1"/>
</dbReference>
<dbReference type="InterPro" id="IPR033248">
    <property type="entry name" value="Transketolase_C"/>
</dbReference>
<gene>
    <name evidence="5" type="ORF">GAO09_12335</name>
</gene>
<proteinExistence type="inferred from homology"/>
<name>A0A6A8AA53_9HYPH</name>
<evidence type="ECO:0000256" key="2">
    <source>
        <dbReference type="ARBA" id="ARBA00007131"/>
    </source>
</evidence>
<dbReference type="Pfam" id="PF02780">
    <property type="entry name" value="Transketolase_C"/>
    <property type="match status" value="1"/>
</dbReference>
<dbReference type="AlphaFoldDB" id="A0A6A8AA53"/>
<comment type="cofactor">
    <cofactor evidence="1">
        <name>thiamine diphosphate</name>
        <dbReference type="ChEBI" id="CHEBI:58937"/>
    </cofactor>
</comment>
<keyword evidence="3" id="KW-0786">Thiamine pyrophosphate</keyword>
<dbReference type="InterPro" id="IPR005475">
    <property type="entry name" value="Transketolase-like_Pyr-bd"/>
</dbReference>
<dbReference type="InterPro" id="IPR029061">
    <property type="entry name" value="THDP-binding"/>
</dbReference>
<reference evidence="5 6" key="1">
    <citation type="submission" date="2019-11" db="EMBL/GenBank/DDBJ databases">
        <title>Genome analysis of Rhizobacterium cereale a novel genus and species isolated from maize roots in North Spain.</title>
        <authorList>
            <person name="Menendez E."/>
            <person name="Flores-Felix J.D."/>
            <person name="Ramirez-Bahena M.-H."/>
            <person name="Igual J.M."/>
            <person name="Garcia-Fraile P."/>
            <person name="Peix A."/>
            <person name="Velazquez E."/>
        </authorList>
    </citation>
    <scope>NUCLEOTIDE SEQUENCE [LARGE SCALE GENOMIC DNA]</scope>
    <source>
        <strain evidence="5 6">RZME27</strain>
    </source>
</reference>
<protein>
    <submittedName>
        <fullName evidence="5">Transketolase family protein</fullName>
    </submittedName>
</protein>
<comment type="caution">
    <text evidence="5">The sequence shown here is derived from an EMBL/GenBank/DDBJ whole genome shotgun (WGS) entry which is preliminary data.</text>
</comment>
<dbReference type="Proteomes" id="UP000435138">
    <property type="component" value="Unassembled WGS sequence"/>
</dbReference>
<accession>A0A6A8AA53</accession>
<feature type="domain" description="Transketolase-like pyrimidine-binding" evidence="4">
    <location>
        <begin position="12"/>
        <end position="177"/>
    </location>
</feature>
<dbReference type="RefSeq" id="WP_153354302.1">
    <property type="nucleotide sequence ID" value="NZ_JAYKOO010000010.1"/>
</dbReference>
<evidence type="ECO:0000259" key="4">
    <source>
        <dbReference type="SMART" id="SM00861"/>
    </source>
</evidence>
<dbReference type="SUPFAM" id="SSF52922">
    <property type="entry name" value="TK C-terminal domain-like"/>
    <property type="match status" value="1"/>
</dbReference>
<comment type="similarity">
    <text evidence="2">Belongs to the transketolase family.</text>
</comment>
<evidence type="ECO:0000313" key="6">
    <source>
        <dbReference type="Proteomes" id="UP000435138"/>
    </source>
</evidence>